<dbReference type="AlphaFoldDB" id="A0AA38CFI8"/>
<feature type="non-terminal residue" evidence="1">
    <location>
        <position position="64"/>
    </location>
</feature>
<comment type="caution">
    <text evidence="1">The sequence shown here is derived from an EMBL/GenBank/DDBJ whole genome shotgun (WGS) entry which is preliminary data.</text>
</comment>
<dbReference type="Proteomes" id="UP000824469">
    <property type="component" value="Unassembled WGS sequence"/>
</dbReference>
<proteinExistence type="predicted"/>
<sequence length="64" mass="6998">AQIIAMAKQLEKLSTNTVPETCSGMWCKNCNIEGHTKDIGGICTQKVVRVVAINCEIFHGDYDA</sequence>
<feature type="non-terminal residue" evidence="1">
    <location>
        <position position="1"/>
    </location>
</feature>
<keyword evidence="2" id="KW-1185">Reference proteome</keyword>
<accession>A0AA38CFI8</accession>
<organism evidence="1 2">
    <name type="scientific">Taxus chinensis</name>
    <name type="common">Chinese yew</name>
    <name type="synonym">Taxus wallichiana var. chinensis</name>
    <dbReference type="NCBI Taxonomy" id="29808"/>
    <lineage>
        <taxon>Eukaryota</taxon>
        <taxon>Viridiplantae</taxon>
        <taxon>Streptophyta</taxon>
        <taxon>Embryophyta</taxon>
        <taxon>Tracheophyta</taxon>
        <taxon>Spermatophyta</taxon>
        <taxon>Pinopsida</taxon>
        <taxon>Pinidae</taxon>
        <taxon>Conifers II</taxon>
        <taxon>Cupressales</taxon>
        <taxon>Taxaceae</taxon>
        <taxon>Taxus</taxon>
    </lineage>
</organism>
<evidence type="ECO:0000313" key="1">
    <source>
        <dbReference type="EMBL" id="KAH9298306.1"/>
    </source>
</evidence>
<protein>
    <submittedName>
        <fullName evidence="1">Uncharacterized protein</fullName>
    </submittedName>
</protein>
<dbReference type="EMBL" id="JAHRHJ020000010">
    <property type="protein sequence ID" value="KAH9298306.1"/>
    <property type="molecule type" value="Genomic_DNA"/>
</dbReference>
<evidence type="ECO:0000313" key="2">
    <source>
        <dbReference type="Proteomes" id="UP000824469"/>
    </source>
</evidence>
<reference evidence="1 2" key="1">
    <citation type="journal article" date="2021" name="Nat. Plants">
        <title>The Taxus genome provides insights into paclitaxel biosynthesis.</title>
        <authorList>
            <person name="Xiong X."/>
            <person name="Gou J."/>
            <person name="Liao Q."/>
            <person name="Li Y."/>
            <person name="Zhou Q."/>
            <person name="Bi G."/>
            <person name="Li C."/>
            <person name="Du R."/>
            <person name="Wang X."/>
            <person name="Sun T."/>
            <person name="Guo L."/>
            <person name="Liang H."/>
            <person name="Lu P."/>
            <person name="Wu Y."/>
            <person name="Zhang Z."/>
            <person name="Ro D.K."/>
            <person name="Shang Y."/>
            <person name="Huang S."/>
            <person name="Yan J."/>
        </authorList>
    </citation>
    <scope>NUCLEOTIDE SEQUENCE [LARGE SCALE GENOMIC DNA]</scope>
    <source>
        <strain evidence="1">Ta-2019</strain>
    </source>
</reference>
<name>A0AA38CFI8_TAXCH</name>
<gene>
    <name evidence="1" type="ORF">KI387_029988</name>
</gene>